<dbReference type="AlphaFoldDB" id="A0A7W5BEN9"/>
<accession>A0A7W5BEN9</accession>
<name>A0A7W5BEN9_9BURK</name>
<protein>
    <submittedName>
        <fullName evidence="2">Tfp pilus assembly protein PilO</fullName>
    </submittedName>
</protein>
<keyword evidence="1" id="KW-1133">Transmembrane helix</keyword>
<gene>
    <name evidence="2" type="ORF">FHS03_004603</name>
</gene>
<evidence type="ECO:0000313" key="2">
    <source>
        <dbReference type="EMBL" id="MBB3121525.1"/>
    </source>
</evidence>
<reference evidence="2 3" key="1">
    <citation type="submission" date="2020-08" db="EMBL/GenBank/DDBJ databases">
        <title>Genomic Encyclopedia of Type Strains, Phase III (KMG-III): the genomes of soil and plant-associated and newly described type strains.</title>
        <authorList>
            <person name="Whitman W."/>
        </authorList>
    </citation>
    <scope>NUCLEOTIDE SEQUENCE [LARGE SCALE GENOMIC DNA]</scope>
    <source>
        <strain evidence="2 3">CECT 8897</strain>
    </source>
</reference>
<keyword evidence="1" id="KW-0472">Membrane</keyword>
<keyword evidence="3" id="KW-1185">Reference proteome</keyword>
<keyword evidence="1" id="KW-0812">Transmembrane</keyword>
<dbReference type="RefSeq" id="WP_183443232.1">
    <property type="nucleotide sequence ID" value="NZ_JACHXD010000017.1"/>
</dbReference>
<dbReference type="EMBL" id="JACHXD010000017">
    <property type="protein sequence ID" value="MBB3121525.1"/>
    <property type="molecule type" value="Genomic_DNA"/>
</dbReference>
<feature type="transmembrane region" description="Helical" evidence="1">
    <location>
        <begin position="22"/>
        <end position="44"/>
    </location>
</feature>
<evidence type="ECO:0000313" key="3">
    <source>
        <dbReference type="Proteomes" id="UP000541535"/>
    </source>
</evidence>
<evidence type="ECO:0000256" key="1">
    <source>
        <dbReference type="SAM" id="Phobius"/>
    </source>
</evidence>
<sequence>MAPSFLARLQFYARGALRSNPVLVGALLLASLLVVAAALLFAAYHHEARQAALRLQALRAAPRTAARPVSALQSTASQPPLPDFDSAELVRKLHGIAAQSELPVDEVAYVLEKGSRQPYLRYKVTLTVSAGYPAVRNFVKEISSGLPNAALDSVRCRRSDAPASPLACDLAFSAFYRKGMRG</sequence>
<comment type="caution">
    <text evidence="2">The sequence shown here is derived from an EMBL/GenBank/DDBJ whole genome shotgun (WGS) entry which is preliminary data.</text>
</comment>
<dbReference type="Proteomes" id="UP000541535">
    <property type="component" value="Unassembled WGS sequence"/>
</dbReference>
<organism evidence="2 3">
    <name type="scientific">Pseudoduganella violacea</name>
    <dbReference type="NCBI Taxonomy" id="1715466"/>
    <lineage>
        <taxon>Bacteria</taxon>
        <taxon>Pseudomonadati</taxon>
        <taxon>Pseudomonadota</taxon>
        <taxon>Betaproteobacteria</taxon>
        <taxon>Burkholderiales</taxon>
        <taxon>Oxalobacteraceae</taxon>
        <taxon>Telluria group</taxon>
        <taxon>Pseudoduganella</taxon>
    </lineage>
</organism>
<proteinExistence type="predicted"/>